<dbReference type="Proteomes" id="UP000041254">
    <property type="component" value="Unassembled WGS sequence"/>
</dbReference>
<dbReference type="AlphaFoldDB" id="A0A0G4EU94"/>
<gene>
    <name evidence="1" type="ORF">Vbra_13250</name>
</gene>
<keyword evidence="2" id="KW-1185">Reference proteome</keyword>
<dbReference type="VEuPathDB" id="CryptoDB:Vbra_13250"/>
<dbReference type="InParanoid" id="A0A0G4EU94"/>
<dbReference type="EMBL" id="CDMY01000307">
    <property type="protein sequence ID" value="CEM01660.1"/>
    <property type="molecule type" value="Genomic_DNA"/>
</dbReference>
<reference evidence="1 2" key="1">
    <citation type="submission" date="2014-11" db="EMBL/GenBank/DDBJ databases">
        <authorList>
            <person name="Zhu J."/>
            <person name="Qi W."/>
            <person name="Song R."/>
        </authorList>
    </citation>
    <scope>NUCLEOTIDE SEQUENCE [LARGE SCALE GENOMIC DNA]</scope>
</reference>
<dbReference type="PhylomeDB" id="A0A0G4EU94"/>
<evidence type="ECO:0000313" key="2">
    <source>
        <dbReference type="Proteomes" id="UP000041254"/>
    </source>
</evidence>
<proteinExistence type="predicted"/>
<name>A0A0G4EU94_VITBC</name>
<organism evidence="1 2">
    <name type="scientific">Vitrella brassicaformis (strain CCMP3155)</name>
    <dbReference type="NCBI Taxonomy" id="1169540"/>
    <lineage>
        <taxon>Eukaryota</taxon>
        <taxon>Sar</taxon>
        <taxon>Alveolata</taxon>
        <taxon>Colpodellida</taxon>
        <taxon>Vitrellaceae</taxon>
        <taxon>Vitrella</taxon>
    </lineage>
</organism>
<accession>A0A0G4EU94</accession>
<protein>
    <submittedName>
        <fullName evidence="1">Uncharacterized protein</fullName>
    </submittedName>
</protein>
<evidence type="ECO:0000313" key="1">
    <source>
        <dbReference type="EMBL" id="CEM01660.1"/>
    </source>
</evidence>
<sequence length="284" mass="32044">MVAKGIQNVVSYRVPWRARRDQLRPMDFLLRLLYVIEKSGDWAGWEAIVRMAKHRGLMGRLPIELTSADVEGVGSRAVVDGRCEALRQLSLIGRHLGVALQRDNKGEERLNGRLLTIHTLHTLPADHPFRDRYDPANPVCEFDGFAFASIRDAVLYEMRYRGSEVADQYVYQHLDAPRHNRLRELAHQQPPVWKCGTISTNHYAAGDRARVIVLHGDQPQHTFEAHLYIFGGSTFSHARLYTTERPVAGRMGAARFPQTVRVVREVMGADAQGAFGNQLAVAVD</sequence>